<proteinExistence type="predicted"/>
<dbReference type="OrthoDB" id="279598at2"/>
<keyword evidence="1" id="KW-0472">Membrane</keyword>
<reference evidence="2 3" key="1">
    <citation type="submission" date="2019-02" db="EMBL/GenBank/DDBJ databases">
        <title>Deep-cultivation of Planctomycetes and their phenomic and genomic characterization uncovers novel biology.</title>
        <authorList>
            <person name="Wiegand S."/>
            <person name="Jogler M."/>
            <person name="Boedeker C."/>
            <person name="Pinto D."/>
            <person name="Vollmers J."/>
            <person name="Rivas-Marin E."/>
            <person name="Kohn T."/>
            <person name="Peeters S.H."/>
            <person name="Heuer A."/>
            <person name="Rast P."/>
            <person name="Oberbeckmann S."/>
            <person name="Bunk B."/>
            <person name="Jeske O."/>
            <person name="Meyerdierks A."/>
            <person name="Storesund J.E."/>
            <person name="Kallscheuer N."/>
            <person name="Luecker S."/>
            <person name="Lage O.M."/>
            <person name="Pohl T."/>
            <person name="Merkel B.J."/>
            <person name="Hornburger P."/>
            <person name="Mueller R.-W."/>
            <person name="Bruemmer F."/>
            <person name="Labrenz M."/>
            <person name="Spormann A.M."/>
            <person name="Op Den Camp H."/>
            <person name="Overmann J."/>
            <person name="Amann R."/>
            <person name="Jetten M.S.M."/>
            <person name="Mascher T."/>
            <person name="Medema M.H."/>
            <person name="Devos D.P."/>
            <person name="Kaster A.-K."/>
            <person name="Ovreas L."/>
            <person name="Rohde M."/>
            <person name="Galperin M.Y."/>
            <person name="Jogler C."/>
        </authorList>
    </citation>
    <scope>NUCLEOTIDE SEQUENCE [LARGE SCALE GENOMIC DNA]</scope>
    <source>
        <strain evidence="2 3">Q31b</strain>
    </source>
</reference>
<dbReference type="Proteomes" id="UP000315471">
    <property type="component" value="Unassembled WGS sequence"/>
</dbReference>
<accession>A0A5C6E7C7</accession>
<keyword evidence="1" id="KW-0812">Transmembrane</keyword>
<dbReference type="AlphaFoldDB" id="A0A5C6E7C7"/>
<keyword evidence="3" id="KW-1185">Reference proteome</keyword>
<feature type="transmembrane region" description="Helical" evidence="1">
    <location>
        <begin position="69"/>
        <end position="87"/>
    </location>
</feature>
<evidence type="ECO:0000313" key="3">
    <source>
        <dbReference type="Proteomes" id="UP000315471"/>
    </source>
</evidence>
<name>A0A5C6E7C7_9BACT</name>
<protein>
    <recommendedName>
        <fullName evidence="4">DUF4292 domain-containing protein</fullName>
    </recommendedName>
</protein>
<evidence type="ECO:0000256" key="1">
    <source>
        <dbReference type="SAM" id="Phobius"/>
    </source>
</evidence>
<sequence>MILRVSERCGYDTSRLGEMRLRYFASWGRRGYDISRLGETRLRYLRVSGRRGYDTFASRRDAATEKRRMRTLLWIGLLVVCFVSGGATCQRRDTPIPYPPPPPVLNGTPSIAELAAVVNRTYSIQQLSTNTATVEVLSMPSLPRLSGTLNLSREKRFRLRAALPIVLGAGMDMGSNDEMFWFEVPEGPTMSKTLYYASHEQYRQQLGRAVLPVDPTWIMDALGLAQLDPSTVVAGPVRRDDGKLEIRSIMQMPDGVYQKVSLFESSAGYVTDQFLYAPDNRLIAKSKASNHRYYEEQQCALPHRVELHLTPAVGEPLAMQIDIGTYVINQLLTDDPQLFVMPQTASRAIDLTTLSAGMAAPAMATEYTADAGSAMPLRGTTR</sequence>
<organism evidence="2 3">
    <name type="scientific">Novipirellula aureliae</name>
    <dbReference type="NCBI Taxonomy" id="2527966"/>
    <lineage>
        <taxon>Bacteria</taxon>
        <taxon>Pseudomonadati</taxon>
        <taxon>Planctomycetota</taxon>
        <taxon>Planctomycetia</taxon>
        <taxon>Pirellulales</taxon>
        <taxon>Pirellulaceae</taxon>
        <taxon>Novipirellula</taxon>
    </lineage>
</organism>
<keyword evidence="1" id="KW-1133">Transmembrane helix</keyword>
<comment type="caution">
    <text evidence="2">The sequence shown here is derived from an EMBL/GenBank/DDBJ whole genome shotgun (WGS) entry which is preliminary data.</text>
</comment>
<dbReference type="RefSeq" id="WP_146597678.1">
    <property type="nucleotide sequence ID" value="NZ_SJPY01000001.1"/>
</dbReference>
<evidence type="ECO:0008006" key="4">
    <source>
        <dbReference type="Google" id="ProtNLM"/>
    </source>
</evidence>
<dbReference type="EMBL" id="SJPY01000001">
    <property type="protein sequence ID" value="TWU44852.1"/>
    <property type="molecule type" value="Genomic_DNA"/>
</dbReference>
<gene>
    <name evidence="2" type="ORF">Q31b_00220</name>
</gene>
<evidence type="ECO:0000313" key="2">
    <source>
        <dbReference type="EMBL" id="TWU44852.1"/>
    </source>
</evidence>